<dbReference type="InterPro" id="IPR011437">
    <property type="entry name" value="DUF1540"/>
</dbReference>
<dbReference type="EMBL" id="WUUQ01000002">
    <property type="protein sequence ID" value="MXQ73926.1"/>
    <property type="molecule type" value="Genomic_DNA"/>
</dbReference>
<reference evidence="2 3" key="1">
    <citation type="submission" date="2019-12" db="EMBL/GenBank/DDBJ databases">
        <authorList>
            <person name="Yang R."/>
        </authorList>
    </citation>
    <scope>NUCLEOTIDE SEQUENCE [LARGE SCALE GENOMIC DNA]</scope>
    <source>
        <strain evidence="2 3">DONG20-135</strain>
    </source>
</reference>
<feature type="domain" description="DUF1540" evidence="1">
    <location>
        <begin position="7"/>
        <end position="48"/>
    </location>
</feature>
<dbReference type="Proteomes" id="UP000434036">
    <property type="component" value="Unassembled WGS sequence"/>
</dbReference>
<keyword evidence="3" id="KW-1185">Reference proteome</keyword>
<dbReference type="RefSeq" id="WP_160625325.1">
    <property type="nucleotide sequence ID" value="NZ_WUUQ01000002.1"/>
</dbReference>
<evidence type="ECO:0000313" key="3">
    <source>
        <dbReference type="Proteomes" id="UP000434036"/>
    </source>
</evidence>
<accession>A0A6N8U6W4</accession>
<reference evidence="2 3" key="2">
    <citation type="submission" date="2020-01" db="EMBL/GenBank/DDBJ databases">
        <title>Clostridiaceae sp. nov. isolated from the gut of human by culturomics.</title>
        <authorList>
            <person name="Chang Y."/>
        </authorList>
    </citation>
    <scope>NUCLEOTIDE SEQUENCE [LARGE SCALE GENOMIC DNA]</scope>
    <source>
        <strain evidence="2 3">DONG20-135</strain>
    </source>
</reference>
<comment type="caution">
    <text evidence="2">The sequence shown here is derived from an EMBL/GenBank/DDBJ whole genome shotgun (WGS) entry which is preliminary data.</text>
</comment>
<dbReference type="Pfam" id="PF07561">
    <property type="entry name" value="DUF1540"/>
    <property type="match status" value="1"/>
</dbReference>
<evidence type="ECO:0000259" key="1">
    <source>
        <dbReference type="Pfam" id="PF07561"/>
    </source>
</evidence>
<name>A0A6N8U6W4_9FIRM</name>
<gene>
    <name evidence="2" type="ORF">GSF08_08230</name>
</gene>
<protein>
    <submittedName>
        <fullName evidence="2">DUF1540 domain-containing protein</fullName>
    </submittedName>
</protein>
<sequence>MNNKTEILCSVHSCKFHKENHCCAEKISVSCDNCILPNTSHETECKSFQCNCSK</sequence>
<organism evidence="2 3">
    <name type="scientific">Copranaerobaculum intestinale</name>
    <dbReference type="NCBI Taxonomy" id="2692629"/>
    <lineage>
        <taxon>Bacteria</taxon>
        <taxon>Bacillati</taxon>
        <taxon>Bacillota</taxon>
        <taxon>Erysipelotrichia</taxon>
        <taxon>Erysipelotrichales</taxon>
        <taxon>Erysipelotrichaceae</taxon>
        <taxon>Copranaerobaculum</taxon>
    </lineage>
</organism>
<proteinExistence type="predicted"/>
<evidence type="ECO:0000313" key="2">
    <source>
        <dbReference type="EMBL" id="MXQ73926.1"/>
    </source>
</evidence>
<dbReference type="AlphaFoldDB" id="A0A6N8U6W4"/>